<name>A0ABR9P5U1_9ACTN</name>
<organism evidence="3 4">
    <name type="scientific">Nocardiopsis coralli</name>
    <dbReference type="NCBI Taxonomy" id="2772213"/>
    <lineage>
        <taxon>Bacteria</taxon>
        <taxon>Bacillati</taxon>
        <taxon>Actinomycetota</taxon>
        <taxon>Actinomycetes</taxon>
        <taxon>Streptosporangiales</taxon>
        <taxon>Nocardiopsidaceae</taxon>
        <taxon>Nocardiopsis</taxon>
    </lineage>
</organism>
<keyword evidence="3" id="KW-0378">Hydrolase</keyword>
<protein>
    <submittedName>
        <fullName evidence="3">SGNH/GDSL hydrolase family protein</fullName>
    </submittedName>
</protein>
<feature type="compositionally biased region" description="Acidic residues" evidence="1">
    <location>
        <begin position="208"/>
        <end position="224"/>
    </location>
</feature>
<dbReference type="RefSeq" id="WP_193121848.1">
    <property type="nucleotide sequence ID" value="NZ_JADBGI010000008.1"/>
</dbReference>
<feature type="domain" description="SGNH hydrolase-type esterase" evidence="2">
    <location>
        <begin position="38"/>
        <end position="310"/>
    </location>
</feature>
<dbReference type="InterPro" id="IPR013830">
    <property type="entry name" value="SGNH_hydro"/>
</dbReference>
<dbReference type="Pfam" id="PF13472">
    <property type="entry name" value="Lipase_GDSL_2"/>
    <property type="match status" value="1"/>
</dbReference>
<dbReference type="EMBL" id="JADBGI010000008">
    <property type="protein sequence ID" value="MBE2999220.1"/>
    <property type="molecule type" value="Genomic_DNA"/>
</dbReference>
<evidence type="ECO:0000313" key="4">
    <source>
        <dbReference type="Proteomes" id="UP000806528"/>
    </source>
</evidence>
<comment type="caution">
    <text evidence="3">The sequence shown here is derived from an EMBL/GenBank/DDBJ whole genome shotgun (WGS) entry which is preliminary data.</text>
</comment>
<accession>A0ABR9P5U1</accession>
<keyword evidence="4" id="KW-1185">Reference proteome</keyword>
<evidence type="ECO:0000313" key="3">
    <source>
        <dbReference type="EMBL" id="MBE2999220.1"/>
    </source>
</evidence>
<dbReference type="Proteomes" id="UP000806528">
    <property type="component" value="Unassembled WGS sequence"/>
</dbReference>
<reference evidence="3 4" key="1">
    <citation type="submission" date="2020-09" db="EMBL/GenBank/DDBJ databases">
        <title>Diversity and distribution of actinomycetes associated with coral in the coast of Hainan.</title>
        <authorList>
            <person name="Li F."/>
        </authorList>
    </citation>
    <scope>NUCLEOTIDE SEQUENCE [LARGE SCALE GENOMIC DNA]</scope>
    <source>
        <strain evidence="3 4">HNM0947</strain>
    </source>
</reference>
<feature type="region of interest" description="Disordered" evidence="1">
    <location>
        <begin position="208"/>
        <end position="229"/>
    </location>
</feature>
<dbReference type="Gene3D" id="3.40.50.1110">
    <property type="entry name" value="SGNH hydrolase"/>
    <property type="match status" value="1"/>
</dbReference>
<proteinExistence type="predicted"/>
<dbReference type="PROSITE" id="PS51257">
    <property type="entry name" value="PROKAR_LIPOPROTEIN"/>
    <property type="match status" value="1"/>
</dbReference>
<dbReference type="GO" id="GO:0016787">
    <property type="term" value="F:hydrolase activity"/>
    <property type="evidence" value="ECO:0007669"/>
    <property type="project" value="UniProtKB-KW"/>
</dbReference>
<sequence length="321" mass="34044">MRWTVLAATAATALVAAGCGGDDGDEAAGDGPRHYLSLGDSLTVGVQPDDNGTLQETRDGYTDVLYRTLYDADSTLQHERMGCGGEDTTSFLEGGEGLCEGEYEGMSQLGAAENFLAENGDRVELITLTIGGNNFTGCVEDLDIDGEDGPTLDVDCVDDGLERIDSELPEIADRLRAAAGEDTQIVGMTYYNPFLAALLLEDEGELEEDVTDEETPEGTAEVEGDLPGGEGVVEYATGVLEEMNESMRSTYADAGIDVADVEVLFDSTDFEVPEASATGMPANVQAVCDWTWMCDTAVGPDIHTNQAGAQEIAGLFEDQLR</sequence>
<dbReference type="SUPFAM" id="SSF52266">
    <property type="entry name" value="SGNH hydrolase"/>
    <property type="match status" value="1"/>
</dbReference>
<dbReference type="InterPro" id="IPR036514">
    <property type="entry name" value="SGNH_hydro_sf"/>
</dbReference>
<evidence type="ECO:0000256" key="1">
    <source>
        <dbReference type="SAM" id="MobiDB-lite"/>
    </source>
</evidence>
<gene>
    <name evidence="3" type="ORF">IDM40_10965</name>
</gene>
<evidence type="ECO:0000259" key="2">
    <source>
        <dbReference type="Pfam" id="PF13472"/>
    </source>
</evidence>